<feature type="transmembrane region" description="Helical" evidence="9">
    <location>
        <begin position="224"/>
        <end position="244"/>
    </location>
</feature>
<evidence type="ECO:0000256" key="7">
    <source>
        <dbReference type="ARBA" id="ARBA00022989"/>
    </source>
</evidence>
<proteinExistence type="predicted"/>
<dbReference type="Pfam" id="PF03611">
    <property type="entry name" value="EIIC-GAT"/>
    <property type="match status" value="1"/>
</dbReference>
<dbReference type="GO" id="GO:0005886">
    <property type="term" value="C:plasma membrane"/>
    <property type="evidence" value="ECO:0007669"/>
    <property type="project" value="UniProtKB-SubCell"/>
</dbReference>
<dbReference type="AlphaFoldDB" id="A0A9D2KMG1"/>
<reference evidence="10" key="2">
    <citation type="submission" date="2021-04" db="EMBL/GenBank/DDBJ databases">
        <authorList>
            <person name="Gilroy R."/>
        </authorList>
    </citation>
    <scope>NUCLEOTIDE SEQUENCE</scope>
    <source>
        <strain evidence="10">CHK178-16964</strain>
    </source>
</reference>
<comment type="caution">
    <text evidence="10">The sequence shown here is derived from an EMBL/GenBank/DDBJ whole genome shotgun (WGS) entry which is preliminary data.</text>
</comment>
<evidence type="ECO:0000256" key="4">
    <source>
        <dbReference type="ARBA" id="ARBA00022597"/>
    </source>
</evidence>
<evidence type="ECO:0000256" key="6">
    <source>
        <dbReference type="ARBA" id="ARBA00022692"/>
    </source>
</evidence>
<dbReference type="GO" id="GO:0009401">
    <property type="term" value="P:phosphoenolpyruvate-dependent sugar phosphotransferase system"/>
    <property type="evidence" value="ECO:0007669"/>
    <property type="project" value="UniProtKB-KW"/>
</dbReference>
<feature type="transmembrane region" description="Helical" evidence="9">
    <location>
        <begin position="6"/>
        <end position="31"/>
    </location>
</feature>
<comment type="subcellular location">
    <subcellularLocation>
        <location evidence="1">Cell membrane</location>
        <topology evidence="1">Multi-pass membrane protein</topology>
    </subcellularLocation>
</comment>
<keyword evidence="8 9" id="KW-0472">Membrane</keyword>
<keyword evidence="4" id="KW-0762">Sugar transport</keyword>
<organism evidence="10 11">
    <name type="scientific">Candidatus Lachnoclostridium stercoravium</name>
    <dbReference type="NCBI Taxonomy" id="2838633"/>
    <lineage>
        <taxon>Bacteria</taxon>
        <taxon>Bacillati</taxon>
        <taxon>Bacillota</taxon>
        <taxon>Clostridia</taxon>
        <taxon>Lachnospirales</taxon>
        <taxon>Lachnospiraceae</taxon>
    </lineage>
</organism>
<reference evidence="10" key="1">
    <citation type="journal article" date="2021" name="PeerJ">
        <title>Extensive microbial diversity within the chicken gut microbiome revealed by metagenomics and culture.</title>
        <authorList>
            <person name="Gilroy R."/>
            <person name="Ravi A."/>
            <person name="Getino M."/>
            <person name="Pursley I."/>
            <person name="Horton D.L."/>
            <person name="Alikhan N.F."/>
            <person name="Baker D."/>
            <person name="Gharbi K."/>
            <person name="Hall N."/>
            <person name="Watson M."/>
            <person name="Adriaenssens E.M."/>
            <person name="Foster-Nyarko E."/>
            <person name="Jarju S."/>
            <person name="Secka A."/>
            <person name="Antonio M."/>
            <person name="Oren A."/>
            <person name="Chaudhuri R.R."/>
            <person name="La Ragione R."/>
            <person name="Hildebrand F."/>
            <person name="Pallen M.J."/>
        </authorList>
    </citation>
    <scope>NUCLEOTIDE SEQUENCE</scope>
    <source>
        <strain evidence="10">CHK178-16964</strain>
    </source>
</reference>
<evidence type="ECO:0000313" key="11">
    <source>
        <dbReference type="Proteomes" id="UP000823900"/>
    </source>
</evidence>
<accession>A0A9D2KMG1</accession>
<dbReference type="EMBL" id="DWZA01000005">
    <property type="protein sequence ID" value="HJA70089.1"/>
    <property type="molecule type" value="Genomic_DNA"/>
</dbReference>
<evidence type="ECO:0000256" key="2">
    <source>
        <dbReference type="ARBA" id="ARBA00022448"/>
    </source>
</evidence>
<dbReference type="InterPro" id="IPR004703">
    <property type="entry name" value="PTS_sugar-sp_permease"/>
</dbReference>
<sequence length="255" mass="27179">MAVINYIIGLGASVMMPIIFTIIGVIIGLGVGKSLKSGLTVGVGFVGLSVVTTLLTDNLGPVVNQIADIYDLQLNVLDIGWPAASSIAYSSQMGAIVIPFGLALNVVMILTKTTKTIAMDLFNYWHYAFVGSIVYTLTNSFGWAIFIVAANFIIINCIADLESSRIQEYYGEKVTGIGFPVPVCAPYAPIAHVLNGIMDKMPGINKIDFNADTMQKKLGVIGEPLFLGTVIGAVLGFLAGYPGIHLDKDTTPFPR</sequence>
<evidence type="ECO:0000256" key="9">
    <source>
        <dbReference type="SAM" id="Phobius"/>
    </source>
</evidence>
<gene>
    <name evidence="10" type="ORF">IAA07_00735</name>
</gene>
<evidence type="ECO:0000256" key="1">
    <source>
        <dbReference type="ARBA" id="ARBA00004651"/>
    </source>
</evidence>
<keyword evidence="2" id="KW-0813">Transport</keyword>
<dbReference type="PANTHER" id="PTHR37324">
    <property type="entry name" value="PTS SYSTEM GALACTITOL-SPECIFIC EIIC COMPONENT"/>
    <property type="match status" value="1"/>
</dbReference>
<protein>
    <submittedName>
        <fullName evidence="10">Uncharacterized protein</fullName>
    </submittedName>
</protein>
<dbReference type="Proteomes" id="UP000823900">
    <property type="component" value="Unassembled WGS sequence"/>
</dbReference>
<keyword evidence="7 9" id="KW-1133">Transmembrane helix</keyword>
<keyword evidence="5" id="KW-0598">Phosphotransferase system</keyword>
<dbReference type="InterPro" id="IPR013853">
    <property type="entry name" value="EIIC-GAT"/>
</dbReference>
<evidence type="ECO:0000256" key="3">
    <source>
        <dbReference type="ARBA" id="ARBA00022475"/>
    </source>
</evidence>
<keyword evidence="6 9" id="KW-0812">Transmembrane</keyword>
<feature type="transmembrane region" description="Helical" evidence="9">
    <location>
        <begin position="141"/>
        <end position="159"/>
    </location>
</feature>
<dbReference type="PANTHER" id="PTHR37324:SF2">
    <property type="entry name" value="PTS SYSTEM GALACTITOL-SPECIFIC EIIC COMPONENT"/>
    <property type="match status" value="1"/>
</dbReference>
<evidence type="ECO:0000256" key="5">
    <source>
        <dbReference type="ARBA" id="ARBA00022683"/>
    </source>
</evidence>
<dbReference type="GO" id="GO:0015577">
    <property type="term" value="F:galactitol transmembrane transporter activity"/>
    <property type="evidence" value="ECO:0007669"/>
    <property type="project" value="InterPro"/>
</dbReference>
<evidence type="ECO:0000313" key="10">
    <source>
        <dbReference type="EMBL" id="HJA70089.1"/>
    </source>
</evidence>
<feature type="transmembrane region" description="Helical" evidence="9">
    <location>
        <begin position="87"/>
        <end position="110"/>
    </location>
</feature>
<keyword evidence="3" id="KW-1003">Cell membrane</keyword>
<evidence type="ECO:0000256" key="8">
    <source>
        <dbReference type="ARBA" id="ARBA00023136"/>
    </source>
</evidence>
<name>A0A9D2KMG1_9FIRM</name>